<organism evidence="2 4">
    <name type="scientific">Phytophthora infestans</name>
    <name type="common">Potato late blight agent</name>
    <name type="synonym">Botrytis infestans</name>
    <dbReference type="NCBI Taxonomy" id="4787"/>
    <lineage>
        <taxon>Eukaryota</taxon>
        <taxon>Sar</taxon>
        <taxon>Stramenopiles</taxon>
        <taxon>Oomycota</taxon>
        <taxon>Peronosporomycetes</taxon>
        <taxon>Peronosporales</taxon>
        <taxon>Peronosporaceae</taxon>
        <taxon>Phytophthora</taxon>
    </lineage>
</organism>
<protein>
    <submittedName>
        <fullName evidence="2">Uncharacterized protein</fullName>
    </submittedName>
</protein>
<keyword evidence="4" id="KW-1185">Reference proteome</keyword>
<sequence length="315" mass="35510">MDARENQAAISTSEPEGNLPSVLTACLTVRIGEAHGSARGGWKQDVMFDIAEGYDVFRAKCIMKFNALAASGDVLKRKKQLQLRENSDIYLKRSSNENQDKYMRLSTSNFVESLNRRWQLLKSSDRSPGSGFRFLAFLYVKNATPIAASADFQRATEKRIQRARLQRLAHEATNAVTFGAITGHHLDIVNARRPDSAVFHVPDDNTTAQAMELDRQREALRTQRIQVEEQALAQTTIIKLKWSGVWIPVEVDVVSLRKAIGLPDHDIFTSGIYHEFTPTAPSQPNLEDFEHKEEEEHEEEDNEGEAMELSDLGLI</sequence>
<name>A0A833S7P2_PHYIN</name>
<dbReference type="EMBL" id="JAACNO010001855">
    <property type="protein sequence ID" value="KAF4137198.1"/>
    <property type="molecule type" value="Genomic_DNA"/>
</dbReference>
<reference evidence="2" key="1">
    <citation type="submission" date="2020-04" db="EMBL/GenBank/DDBJ databases">
        <title>Hybrid Assembly of Korean Phytophthora infestans isolates.</title>
        <authorList>
            <person name="Prokchorchik M."/>
            <person name="Lee Y."/>
            <person name="Seo J."/>
            <person name="Cho J.-H."/>
            <person name="Park Y.-E."/>
            <person name="Jang D.-C."/>
            <person name="Im J.-S."/>
            <person name="Choi J.-G."/>
            <person name="Park H.-J."/>
            <person name="Lee G.-B."/>
            <person name="Lee Y.-G."/>
            <person name="Hong S.-Y."/>
            <person name="Cho K."/>
            <person name="Sohn K.H."/>
        </authorList>
    </citation>
    <scope>NUCLEOTIDE SEQUENCE</scope>
    <source>
        <strain evidence="2">KR_1_A1</strain>
        <strain evidence="3">KR_2_A2</strain>
    </source>
</reference>
<dbReference type="EMBL" id="WSZM01000302">
    <property type="protein sequence ID" value="KAF4035671.1"/>
    <property type="molecule type" value="Genomic_DNA"/>
</dbReference>
<feature type="region of interest" description="Disordered" evidence="1">
    <location>
        <begin position="278"/>
        <end position="315"/>
    </location>
</feature>
<proteinExistence type="predicted"/>
<gene>
    <name evidence="2" type="ORF">GN244_ATG12337</name>
    <name evidence="3" type="ORF">GN958_ATG13606</name>
</gene>
<dbReference type="AlphaFoldDB" id="A0A833S7P2"/>
<evidence type="ECO:0000313" key="3">
    <source>
        <dbReference type="EMBL" id="KAF4137198.1"/>
    </source>
</evidence>
<evidence type="ECO:0000313" key="4">
    <source>
        <dbReference type="Proteomes" id="UP000602510"/>
    </source>
</evidence>
<dbReference type="Proteomes" id="UP000704712">
    <property type="component" value="Unassembled WGS sequence"/>
</dbReference>
<evidence type="ECO:0000256" key="1">
    <source>
        <dbReference type="SAM" id="MobiDB-lite"/>
    </source>
</evidence>
<evidence type="ECO:0000313" key="2">
    <source>
        <dbReference type="EMBL" id="KAF4035671.1"/>
    </source>
</evidence>
<dbReference type="Proteomes" id="UP000602510">
    <property type="component" value="Unassembled WGS sequence"/>
</dbReference>
<accession>A0A833S7P2</accession>
<comment type="caution">
    <text evidence="2">The sequence shown here is derived from an EMBL/GenBank/DDBJ whole genome shotgun (WGS) entry which is preliminary data.</text>
</comment>
<feature type="compositionally biased region" description="Acidic residues" evidence="1">
    <location>
        <begin position="295"/>
        <end position="308"/>
    </location>
</feature>